<dbReference type="OrthoDB" id="194358at2759"/>
<evidence type="ECO:0000256" key="3">
    <source>
        <dbReference type="PROSITE-ProRule" id="PRU00023"/>
    </source>
</evidence>
<feature type="repeat" description="ANK" evidence="3">
    <location>
        <begin position="973"/>
        <end position="1005"/>
    </location>
</feature>
<evidence type="ECO:0000256" key="2">
    <source>
        <dbReference type="ARBA" id="ARBA00023043"/>
    </source>
</evidence>
<dbReference type="AlphaFoldDB" id="W3WJH8"/>
<feature type="compositionally biased region" description="Basic and acidic residues" evidence="4">
    <location>
        <begin position="55"/>
        <end position="64"/>
    </location>
</feature>
<dbReference type="GeneID" id="19278912"/>
<dbReference type="PROSITE" id="PS50088">
    <property type="entry name" value="ANK_REPEAT"/>
    <property type="match status" value="7"/>
</dbReference>
<dbReference type="PANTHER" id="PTHR24166:SF48">
    <property type="entry name" value="PROTEIN VAPYRIN"/>
    <property type="match status" value="1"/>
</dbReference>
<organism evidence="6 7">
    <name type="scientific">Pestalotiopsis fici (strain W106-1 / CGMCC3.15140)</name>
    <dbReference type="NCBI Taxonomy" id="1229662"/>
    <lineage>
        <taxon>Eukaryota</taxon>
        <taxon>Fungi</taxon>
        <taxon>Dikarya</taxon>
        <taxon>Ascomycota</taxon>
        <taxon>Pezizomycotina</taxon>
        <taxon>Sordariomycetes</taxon>
        <taxon>Xylariomycetidae</taxon>
        <taxon>Amphisphaeriales</taxon>
        <taxon>Sporocadaceae</taxon>
        <taxon>Pestalotiopsis</taxon>
    </lineage>
</organism>
<dbReference type="KEGG" id="pfy:PFICI_13899"/>
<dbReference type="OMA" id="YSGHFEM"/>
<dbReference type="Proteomes" id="UP000030651">
    <property type="component" value="Unassembled WGS sequence"/>
</dbReference>
<dbReference type="Pfam" id="PF24883">
    <property type="entry name" value="NPHP3_N"/>
    <property type="match status" value="1"/>
</dbReference>
<dbReference type="PANTHER" id="PTHR24166">
    <property type="entry name" value="ROLLING PEBBLES, ISOFORM B"/>
    <property type="match status" value="1"/>
</dbReference>
<feature type="repeat" description="ANK" evidence="3">
    <location>
        <begin position="863"/>
        <end position="895"/>
    </location>
</feature>
<feature type="region of interest" description="Disordered" evidence="4">
    <location>
        <begin position="1"/>
        <end position="64"/>
    </location>
</feature>
<dbReference type="InterPro" id="IPR050889">
    <property type="entry name" value="Dendritic_Spine_Reg/Scaffold"/>
</dbReference>
<dbReference type="PROSITE" id="PS50837">
    <property type="entry name" value="NACHT"/>
    <property type="match status" value="1"/>
</dbReference>
<dbReference type="eggNOG" id="KOG4177">
    <property type="taxonomic scope" value="Eukaryota"/>
</dbReference>
<dbReference type="InParanoid" id="W3WJH8"/>
<dbReference type="STRING" id="1229662.W3WJH8"/>
<dbReference type="EMBL" id="KI912120">
    <property type="protein sequence ID" value="ETS74033.1"/>
    <property type="molecule type" value="Genomic_DNA"/>
</dbReference>
<dbReference type="InterPro" id="IPR027417">
    <property type="entry name" value="P-loop_NTPase"/>
</dbReference>
<feature type="domain" description="NACHT" evidence="5">
    <location>
        <begin position="113"/>
        <end position="243"/>
    </location>
</feature>
<reference evidence="7" key="1">
    <citation type="journal article" date="2015" name="BMC Genomics">
        <title>Genomic and transcriptomic analysis of the endophytic fungus Pestalotiopsis fici reveals its lifestyle and high potential for synthesis of natural products.</title>
        <authorList>
            <person name="Wang X."/>
            <person name="Zhang X."/>
            <person name="Liu L."/>
            <person name="Xiang M."/>
            <person name="Wang W."/>
            <person name="Sun X."/>
            <person name="Che Y."/>
            <person name="Guo L."/>
            <person name="Liu G."/>
            <person name="Guo L."/>
            <person name="Wang C."/>
            <person name="Yin W.B."/>
            <person name="Stadler M."/>
            <person name="Zhang X."/>
            <person name="Liu X."/>
        </authorList>
    </citation>
    <scope>NUCLEOTIDE SEQUENCE [LARGE SCALE GENOMIC DNA]</scope>
    <source>
        <strain evidence="7">W106-1 / CGMCC3.15140</strain>
    </source>
</reference>
<keyword evidence="2 3" id="KW-0040">ANK repeat</keyword>
<dbReference type="PRINTS" id="PR01415">
    <property type="entry name" value="ANKYRIN"/>
</dbReference>
<feature type="compositionally biased region" description="Polar residues" evidence="4">
    <location>
        <begin position="7"/>
        <end position="35"/>
    </location>
</feature>
<evidence type="ECO:0000313" key="6">
    <source>
        <dbReference type="EMBL" id="ETS74033.1"/>
    </source>
</evidence>
<dbReference type="HOGENOM" id="CLU_000288_34_14_1"/>
<dbReference type="Gene3D" id="1.25.40.20">
    <property type="entry name" value="Ankyrin repeat-containing domain"/>
    <property type="match status" value="4"/>
</dbReference>
<feature type="repeat" description="ANK" evidence="3">
    <location>
        <begin position="738"/>
        <end position="770"/>
    </location>
</feature>
<keyword evidence="1" id="KW-0677">Repeat</keyword>
<dbReference type="PROSITE" id="PS50297">
    <property type="entry name" value="ANK_REP_REGION"/>
    <property type="match status" value="6"/>
</dbReference>
<dbReference type="SMART" id="SM00248">
    <property type="entry name" value="ANK"/>
    <property type="match status" value="9"/>
</dbReference>
<dbReference type="InterPro" id="IPR056884">
    <property type="entry name" value="NPHP3-like_N"/>
</dbReference>
<feature type="repeat" description="ANK" evidence="3">
    <location>
        <begin position="933"/>
        <end position="972"/>
    </location>
</feature>
<feature type="repeat" description="ANK" evidence="3">
    <location>
        <begin position="830"/>
        <end position="862"/>
    </location>
</feature>
<accession>W3WJH8</accession>
<dbReference type="RefSeq" id="XP_007840671.1">
    <property type="nucleotide sequence ID" value="XM_007842480.1"/>
</dbReference>
<name>W3WJH8_PESFW</name>
<protein>
    <recommendedName>
        <fullName evidence="5">NACHT domain-containing protein</fullName>
    </recommendedName>
</protein>
<gene>
    <name evidence="6" type="ORF">PFICI_13899</name>
</gene>
<evidence type="ECO:0000259" key="5">
    <source>
        <dbReference type="PROSITE" id="PS50837"/>
    </source>
</evidence>
<proteinExistence type="predicted"/>
<dbReference type="InterPro" id="IPR002110">
    <property type="entry name" value="Ankyrin_rpt"/>
</dbReference>
<evidence type="ECO:0000256" key="1">
    <source>
        <dbReference type="ARBA" id="ARBA00022737"/>
    </source>
</evidence>
<feature type="repeat" description="ANK" evidence="3">
    <location>
        <begin position="896"/>
        <end position="932"/>
    </location>
</feature>
<dbReference type="Pfam" id="PF12796">
    <property type="entry name" value="Ank_2"/>
    <property type="match status" value="3"/>
</dbReference>
<feature type="repeat" description="ANK" evidence="3">
    <location>
        <begin position="797"/>
        <end position="829"/>
    </location>
</feature>
<dbReference type="SUPFAM" id="SSF48403">
    <property type="entry name" value="Ankyrin repeat"/>
    <property type="match status" value="1"/>
</dbReference>
<evidence type="ECO:0000313" key="7">
    <source>
        <dbReference type="Proteomes" id="UP000030651"/>
    </source>
</evidence>
<sequence length="1007" mass="112853">MEPPQNFPLQRTSADAFRNNSSSTFNGAGISNPNGTFVVGGDMNILSNAAPQPTDPEKEKQEKRQKLLESLRFDQIDARQDSIENSHAKTCRWFLDTDVYKMWAETGSSHANNFLWIKGKPGAGKSTLMKFLYDQIRAQTHRKKCNDILISFFFNARGHGLEKSTLGLYRSLLWQLLDKRPDLQQVLDELRPGFHWTSESLKSRLDEAIQKLGGTPIFFLIDALDECDQDQIRDMVPFLEALVVEQSSLHVCFASRHYPHITVQTALDIILEERDGHEQDISTYLTSALRIKPNELAEQLRTEIQEKAHGVFIWVVLVVKILNKEYDAGRKYSLRERLQELPSDLHHLFRDILTRDSNNRAGLLLCIQWVLFAKEPLTPRQLHLAILSGTEPEFLPRCHSELILEDDVQKYILDNSKGLAESTRSEVPTVQFIHESVRDFLLKGKGLGELFNGPEPNIHGESHEALKNCCLTYLGMEPLVELDKYSCSEALQAFPFLEYAHSRVLHHADKAGQNGIGQEQFLSIFSRRQWVKQHNLLEKAGLRRYTPNASLLYILAESGLSELIRAHSCRQSCFEIEGERYRVPILAAQASSHEIAVQVMLELQAERIPGFDFADFCKRFKLAGRPKSLRLSRSYEFSQGRKLLEELIEYADNQVLLFFLETTGEYSQYTASTPDELFLLACAHQKFDSAKFLVQHCASRTNAGGVNTPLHHALAHRALEMIVFLAYRGIGLSATDKYGDTPIHIAIENDYFEVVQLLLQNGADPSVAGNNGNTPRHLEIAKLLLEYGADLSAANEDGNTPLHRAISKGDFEMARLFLDRGADFSAPSKYGNTPLHQAVYSGHFEMAKLLLDLGADISAAIDNGNTPLHQAAYSGHFEMAKLLLGYGANISATNKQGETPLHRACYNACGHNHTKIAGLLIDHGADPSATTGNGETPLHHLVDSHLFGYMKERLETAKLLVDSGVDVSAPDNNGRTPLHLTLNRGLTDISDFLQSCGSESSAADRRY</sequence>
<dbReference type="InterPro" id="IPR007111">
    <property type="entry name" value="NACHT_NTPase"/>
</dbReference>
<dbReference type="SUPFAM" id="SSF52540">
    <property type="entry name" value="P-loop containing nucleoside triphosphate hydrolases"/>
    <property type="match status" value="1"/>
</dbReference>
<dbReference type="InterPro" id="IPR036770">
    <property type="entry name" value="Ankyrin_rpt-contain_sf"/>
</dbReference>
<dbReference type="Pfam" id="PF13637">
    <property type="entry name" value="Ank_4"/>
    <property type="match status" value="1"/>
</dbReference>
<dbReference type="Gene3D" id="3.40.50.300">
    <property type="entry name" value="P-loop containing nucleotide triphosphate hydrolases"/>
    <property type="match status" value="1"/>
</dbReference>
<evidence type="ECO:0000256" key="4">
    <source>
        <dbReference type="SAM" id="MobiDB-lite"/>
    </source>
</evidence>
<keyword evidence="7" id="KW-1185">Reference proteome</keyword>